<dbReference type="Proteomes" id="UP001204772">
    <property type="component" value="Unassembled WGS sequence"/>
</dbReference>
<dbReference type="EMBL" id="JAMZEL010000001">
    <property type="protein sequence ID" value="MCP1381114.1"/>
    <property type="molecule type" value="Genomic_DNA"/>
</dbReference>
<dbReference type="InterPro" id="IPR035958">
    <property type="entry name" value="SecB-like_sf"/>
</dbReference>
<comment type="caution">
    <text evidence="1">The sequence shown here is derived from an EMBL/GenBank/DDBJ whole genome shotgun (WGS) entry which is preliminary data.</text>
</comment>
<dbReference type="RefSeq" id="WP_253524330.1">
    <property type="nucleotide sequence ID" value="NZ_JAMZEL010000001.1"/>
</dbReference>
<protein>
    <submittedName>
        <fullName evidence="1">Uncharacterized protein</fullName>
    </submittedName>
</protein>
<accession>A0ABT1FHB7</accession>
<proteinExistence type="predicted"/>
<reference evidence="1 2" key="1">
    <citation type="submission" date="2022-06" db="EMBL/GenBank/DDBJ databases">
        <title>Runella sp. S5 genome sequencing.</title>
        <authorList>
            <person name="Park S."/>
        </authorList>
    </citation>
    <scope>NUCLEOTIDE SEQUENCE [LARGE SCALE GENOMIC DNA]</scope>
    <source>
        <strain evidence="1 2">S5</strain>
    </source>
</reference>
<keyword evidence="2" id="KW-1185">Reference proteome</keyword>
<evidence type="ECO:0000313" key="2">
    <source>
        <dbReference type="Proteomes" id="UP001204772"/>
    </source>
</evidence>
<name>A0ABT1FHB7_9BACT</name>
<organism evidence="1 2">
    <name type="scientific">Runella salmonicolor</name>
    <dbReference type="NCBI Taxonomy" id="2950278"/>
    <lineage>
        <taxon>Bacteria</taxon>
        <taxon>Pseudomonadati</taxon>
        <taxon>Bacteroidota</taxon>
        <taxon>Cytophagia</taxon>
        <taxon>Cytophagales</taxon>
        <taxon>Spirosomataceae</taxon>
        <taxon>Runella</taxon>
    </lineage>
</organism>
<evidence type="ECO:0000313" key="1">
    <source>
        <dbReference type="EMBL" id="MCP1381114.1"/>
    </source>
</evidence>
<gene>
    <name evidence="1" type="ORF">NCI00_01700</name>
</gene>
<sequence length="163" mass="18449">MKATKSPLVLEAFFLLENRFKFVQLEEPLEDVQSALFDKYGIDIDFTTRVISPEHDPKQVFDVFTKIGINNLKQPLAGYSIFLEGVGRYILDKGAVPEKEVENLKNLSALTMSIGLLRGILMDITSNAPMGKYILPSIAVFDLIKEKTNRKKRKSKPKNSIEE</sequence>
<dbReference type="Gene3D" id="3.10.420.10">
    <property type="entry name" value="SecB-like"/>
    <property type="match status" value="1"/>
</dbReference>